<keyword evidence="4 5" id="KW-0472">Membrane</keyword>
<evidence type="ECO:0000256" key="6">
    <source>
        <dbReference type="SAM" id="MobiDB-lite"/>
    </source>
</evidence>
<feature type="transmembrane region" description="Helical" evidence="7">
    <location>
        <begin position="215"/>
        <end position="235"/>
    </location>
</feature>
<dbReference type="PROSITE" id="PS50922">
    <property type="entry name" value="TLC"/>
    <property type="match status" value="1"/>
</dbReference>
<accession>A0A7S4PBP4</accession>
<feature type="region of interest" description="Disordered" evidence="6">
    <location>
        <begin position="303"/>
        <end position="326"/>
    </location>
</feature>
<evidence type="ECO:0000256" key="2">
    <source>
        <dbReference type="ARBA" id="ARBA00022692"/>
    </source>
</evidence>
<proteinExistence type="predicted"/>
<dbReference type="Pfam" id="PF03798">
    <property type="entry name" value="TRAM_LAG1_CLN8"/>
    <property type="match status" value="1"/>
</dbReference>
<evidence type="ECO:0000259" key="8">
    <source>
        <dbReference type="PROSITE" id="PS50922"/>
    </source>
</evidence>
<dbReference type="InterPro" id="IPR016439">
    <property type="entry name" value="Lag1/Lac1-like"/>
</dbReference>
<dbReference type="GO" id="GO:0050291">
    <property type="term" value="F:sphingosine N-acyltransferase activity"/>
    <property type="evidence" value="ECO:0007669"/>
    <property type="project" value="InterPro"/>
</dbReference>
<dbReference type="OMA" id="ESMWKFA"/>
<feature type="transmembrane region" description="Helical" evidence="7">
    <location>
        <begin position="138"/>
        <end position="155"/>
    </location>
</feature>
<protein>
    <recommendedName>
        <fullName evidence="8">TLC domain-containing protein</fullName>
    </recommendedName>
</protein>
<dbReference type="PANTHER" id="PTHR12560">
    <property type="entry name" value="LONGEVITY ASSURANCE FACTOR 1 LAG1"/>
    <property type="match status" value="1"/>
</dbReference>
<gene>
    <name evidence="9" type="ORF">GTHE00462_LOCUS32364</name>
</gene>
<evidence type="ECO:0000256" key="7">
    <source>
        <dbReference type="SAM" id="Phobius"/>
    </source>
</evidence>
<feature type="transmembrane region" description="Helical" evidence="7">
    <location>
        <begin position="184"/>
        <end position="203"/>
    </location>
</feature>
<dbReference type="PANTHER" id="PTHR12560:SF0">
    <property type="entry name" value="LD18904P"/>
    <property type="match status" value="1"/>
</dbReference>
<evidence type="ECO:0000256" key="4">
    <source>
        <dbReference type="ARBA" id="ARBA00023136"/>
    </source>
</evidence>
<dbReference type="GO" id="GO:0016020">
    <property type="term" value="C:membrane"/>
    <property type="evidence" value="ECO:0007669"/>
    <property type="project" value="UniProtKB-SubCell"/>
</dbReference>
<dbReference type="InterPro" id="IPR006634">
    <property type="entry name" value="TLC-dom"/>
</dbReference>
<keyword evidence="2 5" id="KW-0812">Transmembrane</keyword>
<reference evidence="9" key="1">
    <citation type="submission" date="2021-01" db="EMBL/GenBank/DDBJ databases">
        <authorList>
            <person name="Corre E."/>
            <person name="Pelletier E."/>
            <person name="Niang G."/>
            <person name="Scheremetjew M."/>
            <person name="Finn R."/>
            <person name="Kale V."/>
            <person name="Holt S."/>
            <person name="Cochrane G."/>
            <person name="Meng A."/>
            <person name="Brown T."/>
            <person name="Cohen L."/>
        </authorList>
    </citation>
    <scope>NUCLEOTIDE SEQUENCE</scope>
    <source>
        <strain evidence="9">CCMP 2712</strain>
    </source>
</reference>
<evidence type="ECO:0000313" key="9">
    <source>
        <dbReference type="EMBL" id="CAE2329595.1"/>
    </source>
</evidence>
<organism evidence="9">
    <name type="scientific">Guillardia theta</name>
    <name type="common">Cryptophyte</name>
    <name type="synonym">Cryptomonas phi</name>
    <dbReference type="NCBI Taxonomy" id="55529"/>
    <lineage>
        <taxon>Eukaryota</taxon>
        <taxon>Cryptophyceae</taxon>
        <taxon>Pyrenomonadales</taxon>
        <taxon>Geminigeraceae</taxon>
        <taxon>Guillardia</taxon>
    </lineage>
</organism>
<dbReference type="GO" id="GO:0046513">
    <property type="term" value="P:ceramide biosynthetic process"/>
    <property type="evidence" value="ECO:0007669"/>
    <property type="project" value="InterPro"/>
</dbReference>
<dbReference type="SMART" id="SM00724">
    <property type="entry name" value="TLC"/>
    <property type="match status" value="1"/>
</dbReference>
<dbReference type="AlphaFoldDB" id="A0A7S4PBP4"/>
<comment type="subcellular location">
    <subcellularLocation>
        <location evidence="1">Membrane</location>
        <topology evidence="1">Multi-pass membrane protein</topology>
    </subcellularLocation>
</comment>
<sequence length="326" mass="36977">MRKYNLSELLSYTADVIVGQRKALDVKSAQPVGPKDDLSSFSQLIQLSLFMLVALLLAEYIGKLVGSMAGLKRGKLKRFASTFSELVYYTFSVFCLSKICWSSKWFWPSGWSEVMYDGRVQNIPDLEAYTVPADLKCFYLFETSYYFSSFMLLLVRKKKKDFLQMAFHHIVTSLLLLLSYSTGYIRIGAVVMILHNVFDPFMLVAKCTHYMNVPLVPDIAFACCTITFAVSRLYYYPLSIYFAWIGVCTGNTTCPGGVWDKTPVEFSLIGLLAALLPVHLIWFKMILKVLQSALLQAGVKGDVRSDSEDEDEPAHSKEHTKVKKRQ</sequence>
<feature type="domain" description="TLC" evidence="8">
    <location>
        <begin position="70"/>
        <end position="295"/>
    </location>
</feature>
<feature type="transmembrane region" description="Helical" evidence="7">
    <location>
        <begin position="86"/>
        <end position="107"/>
    </location>
</feature>
<evidence type="ECO:0000256" key="1">
    <source>
        <dbReference type="ARBA" id="ARBA00004141"/>
    </source>
</evidence>
<dbReference type="EMBL" id="HBKN01041431">
    <property type="protein sequence ID" value="CAE2329595.1"/>
    <property type="molecule type" value="Transcribed_RNA"/>
</dbReference>
<feature type="transmembrane region" description="Helical" evidence="7">
    <location>
        <begin position="266"/>
        <end position="287"/>
    </location>
</feature>
<feature type="transmembrane region" description="Helical" evidence="7">
    <location>
        <begin position="44"/>
        <end position="65"/>
    </location>
</feature>
<name>A0A7S4PBP4_GUITH</name>
<evidence type="ECO:0000256" key="5">
    <source>
        <dbReference type="PROSITE-ProRule" id="PRU00205"/>
    </source>
</evidence>
<evidence type="ECO:0000256" key="3">
    <source>
        <dbReference type="ARBA" id="ARBA00022989"/>
    </source>
</evidence>
<dbReference type="PIRSF" id="PIRSF005225">
    <property type="entry name" value="LAG1_LAC1"/>
    <property type="match status" value="1"/>
</dbReference>
<keyword evidence="3 7" id="KW-1133">Transmembrane helix</keyword>